<evidence type="ECO:0000313" key="1">
    <source>
        <dbReference type="EMBL" id="KAI3753027.1"/>
    </source>
</evidence>
<dbReference type="EMBL" id="CM042012">
    <property type="protein sequence ID" value="KAI3753027.1"/>
    <property type="molecule type" value="Genomic_DNA"/>
</dbReference>
<reference evidence="2" key="1">
    <citation type="journal article" date="2022" name="Mol. Ecol. Resour.">
        <title>The genomes of chicory, endive, great burdock and yacon provide insights into Asteraceae palaeo-polyploidization history and plant inulin production.</title>
        <authorList>
            <person name="Fan W."/>
            <person name="Wang S."/>
            <person name="Wang H."/>
            <person name="Wang A."/>
            <person name="Jiang F."/>
            <person name="Liu H."/>
            <person name="Zhao H."/>
            <person name="Xu D."/>
            <person name="Zhang Y."/>
        </authorList>
    </citation>
    <scope>NUCLEOTIDE SEQUENCE [LARGE SCALE GENOMIC DNA]</scope>
    <source>
        <strain evidence="2">cv. Punajuju</strain>
    </source>
</reference>
<organism evidence="1 2">
    <name type="scientific">Cichorium intybus</name>
    <name type="common">Chicory</name>
    <dbReference type="NCBI Taxonomy" id="13427"/>
    <lineage>
        <taxon>Eukaryota</taxon>
        <taxon>Viridiplantae</taxon>
        <taxon>Streptophyta</taxon>
        <taxon>Embryophyta</taxon>
        <taxon>Tracheophyta</taxon>
        <taxon>Spermatophyta</taxon>
        <taxon>Magnoliopsida</taxon>
        <taxon>eudicotyledons</taxon>
        <taxon>Gunneridae</taxon>
        <taxon>Pentapetalae</taxon>
        <taxon>asterids</taxon>
        <taxon>campanulids</taxon>
        <taxon>Asterales</taxon>
        <taxon>Asteraceae</taxon>
        <taxon>Cichorioideae</taxon>
        <taxon>Cichorieae</taxon>
        <taxon>Cichoriinae</taxon>
        <taxon>Cichorium</taxon>
    </lineage>
</organism>
<name>A0ACB9E3H4_CICIN</name>
<accession>A0ACB9E3H4</accession>
<protein>
    <submittedName>
        <fullName evidence="1">Uncharacterized protein</fullName>
    </submittedName>
</protein>
<dbReference type="Proteomes" id="UP001055811">
    <property type="component" value="Linkage Group LG04"/>
</dbReference>
<gene>
    <name evidence="1" type="ORF">L2E82_25071</name>
</gene>
<reference evidence="1 2" key="2">
    <citation type="journal article" date="2022" name="Mol. Ecol. Resour.">
        <title>The genomes of chicory, endive, great burdock and yacon provide insights into Asteraceae paleo-polyploidization history and plant inulin production.</title>
        <authorList>
            <person name="Fan W."/>
            <person name="Wang S."/>
            <person name="Wang H."/>
            <person name="Wang A."/>
            <person name="Jiang F."/>
            <person name="Liu H."/>
            <person name="Zhao H."/>
            <person name="Xu D."/>
            <person name="Zhang Y."/>
        </authorList>
    </citation>
    <scope>NUCLEOTIDE SEQUENCE [LARGE SCALE GENOMIC DNA]</scope>
    <source>
        <strain evidence="2">cv. Punajuju</strain>
        <tissue evidence="1">Leaves</tissue>
    </source>
</reference>
<comment type="caution">
    <text evidence="1">The sequence shown here is derived from an EMBL/GenBank/DDBJ whole genome shotgun (WGS) entry which is preliminary data.</text>
</comment>
<proteinExistence type="predicted"/>
<sequence length="147" mass="16388">MRSCSRNQQEKPPTLKTRKDHSTSYIKSHPPAVNPNFSPVTPRTCKSNQIKSTMSYYNQGQPPVGVPPPQGYPQEGYAKDAYPPPGYPPQGYPQQGYPQQGYPQQQYPPQYAPQYAQPPPQQQKQSSGCLEGCLAALCCCFMLDVCF</sequence>
<keyword evidence="2" id="KW-1185">Reference proteome</keyword>
<evidence type="ECO:0000313" key="2">
    <source>
        <dbReference type="Proteomes" id="UP001055811"/>
    </source>
</evidence>